<reference evidence="3" key="1">
    <citation type="submission" date="2016-10" db="EMBL/GenBank/DDBJ databases">
        <authorList>
            <person name="Benchimol M."/>
            <person name="Almeida L.G."/>
            <person name="Vasconcelos A.T."/>
            <person name="Perreira-Neves A."/>
            <person name="Rosa I.A."/>
            <person name="Tasca T."/>
            <person name="Bogo M.R."/>
            <person name="de Souza W."/>
        </authorList>
    </citation>
    <scope>NUCLEOTIDE SEQUENCE [LARGE SCALE GENOMIC DNA]</scope>
    <source>
        <strain evidence="3">K</strain>
    </source>
</reference>
<gene>
    <name evidence="3" type="ORF">TRFO_30617</name>
</gene>
<keyword evidence="2" id="KW-0732">Signal</keyword>
<keyword evidence="4" id="KW-1185">Reference proteome</keyword>
<dbReference type="VEuPathDB" id="TrichDB:TRFO_30617"/>
<dbReference type="OrthoDB" id="568137at2759"/>
<dbReference type="GeneID" id="94842164"/>
<evidence type="ECO:0000256" key="1">
    <source>
        <dbReference type="SAM" id="MobiDB-lite"/>
    </source>
</evidence>
<dbReference type="EMBL" id="MLAK01000872">
    <property type="protein sequence ID" value="OHT02294.1"/>
    <property type="molecule type" value="Genomic_DNA"/>
</dbReference>
<sequence length="273" mass="31668">MFFLIFYFVRISIFLLSLMSIESSIEKIIETNKKKYRLTAHCNQSESISIQIVTEDFTQRYACEISAAYVEEITVRSGGLKRLPVFWKMFFLGSNKSSKNLKIEIFSAYELQQLSTTLSDNMDKIYVILTQISDFDIIRYPLPVPMVPFTNDELIMTVKKLYKENNKLNDMIAEMSVTHSVQTLEQKISILSADYEDLQAQKNSEIEKLRKKLKLLKEKKAQENSAGKLAGKRSPQMWDRLNQKGSPRKLFKEQPKKSTPKSGQDLRRPKTPK</sequence>
<comment type="caution">
    <text evidence="3">The sequence shown here is derived from an EMBL/GenBank/DDBJ whole genome shotgun (WGS) entry which is preliminary data.</text>
</comment>
<dbReference type="Proteomes" id="UP000179807">
    <property type="component" value="Unassembled WGS sequence"/>
</dbReference>
<evidence type="ECO:0000313" key="4">
    <source>
        <dbReference type="Proteomes" id="UP000179807"/>
    </source>
</evidence>
<protein>
    <submittedName>
        <fullName evidence="3">Uncharacterized protein</fullName>
    </submittedName>
</protein>
<feature type="region of interest" description="Disordered" evidence="1">
    <location>
        <begin position="220"/>
        <end position="273"/>
    </location>
</feature>
<dbReference type="RefSeq" id="XP_068355430.1">
    <property type="nucleotide sequence ID" value="XM_068507460.1"/>
</dbReference>
<organism evidence="3 4">
    <name type="scientific">Tritrichomonas foetus</name>
    <dbReference type="NCBI Taxonomy" id="1144522"/>
    <lineage>
        <taxon>Eukaryota</taxon>
        <taxon>Metamonada</taxon>
        <taxon>Parabasalia</taxon>
        <taxon>Tritrichomonadida</taxon>
        <taxon>Tritrichomonadidae</taxon>
        <taxon>Tritrichomonas</taxon>
    </lineage>
</organism>
<accession>A0A1J4JXP0</accession>
<feature type="chain" id="PRO_5012430260" evidence="2">
    <location>
        <begin position="24"/>
        <end position="273"/>
    </location>
</feature>
<name>A0A1J4JXP0_9EUKA</name>
<feature type="signal peptide" evidence="2">
    <location>
        <begin position="1"/>
        <end position="23"/>
    </location>
</feature>
<evidence type="ECO:0000256" key="2">
    <source>
        <dbReference type="SAM" id="SignalP"/>
    </source>
</evidence>
<proteinExistence type="predicted"/>
<feature type="compositionally biased region" description="Basic and acidic residues" evidence="1">
    <location>
        <begin position="264"/>
        <end position="273"/>
    </location>
</feature>
<evidence type="ECO:0000313" key="3">
    <source>
        <dbReference type="EMBL" id="OHT02294.1"/>
    </source>
</evidence>
<dbReference type="AlphaFoldDB" id="A0A1J4JXP0"/>